<organism evidence="2 3">
    <name type="scientific">Tetragenococcus muriaticus PMC-11-5</name>
    <dbReference type="NCBI Taxonomy" id="1302649"/>
    <lineage>
        <taxon>Bacteria</taxon>
        <taxon>Bacillati</taxon>
        <taxon>Bacillota</taxon>
        <taxon>Bacilli</taxon>
        <taxon>Lactobacillales</taxon>
        <taxon>Enterococcaceae</taxon>
        <taxon>Tetragenococcus</taxon>
    </lineage>
</organism>
<reference evidence="2 3" key="1">
    <citation type="submission" date="2014-08" db="EMBL/GenBank/DDBJ databases">
        <title>Genome sequence of Tetragenococcus muriaticus.</title>
        <authorList>
            <person name="Chuea-nongthon C."/>
            <person name="Rodtong S."/>
            <person name="Yongsawatdigul J."/>
            <person name="Steele J.L."/>
            <person name="Liu X.-y."/>
            <person name="Speers J."/>
            <person name="Glasner J.D."/>
            <person name="Neeno-Eckwall E.C."/>
        </authorList>
    </citation>
    <scope>NUCLEOTIDE SEQUENCE [LARGE SCALE GENOMIC DNA]</scope>
    <source>
        <strain evidence="2 3">PMC-11-5</strain>
    </source>
</reference>
<gene>
    <name evidence="2" type="ORF">TMUPMC115_2062</name>
</gene>
<evidence type="ECO:0000256" key="1">
    <source>
        <dbReference type="SAM" id="Coils"/>
    </source>
</evidence>
<accession>A0A091C217</accession>
<keyword evidence="1" id="KW-0175">Coiled coil</keyword>
<comment type="caution">
    <text evidence="2">The sequence shown here is derived from an EMBL/GenBank/DDBJ whole genome shotgun (WGS) entry which is preliminary data.</text>
</comment>
<proteinExistence type="predicted"/>
<evidence type="ECO:0000313" key="2">
    <source>
        <dbReference type="EMBL" id="KFN90107.1"/>
    </source>
</evidence>
<dbReference type="AlphaFoldDB" id="A0A091C217"/>
<evidence type="ECO:0000313" key="3">
    <source>
        <dbReference type="Proteomes" id="UP000029380"/>
    </source>
</evidence>
<dbReference type="PATRIC" id="fig|1302649.3.peg.2059"/>
<sequence length="84" mass="9685">MEIKQVDKKINQLANAVDQLNLINRYIECVQMAKQRKDELSLQYFLKSNGLRDISDNVEGVKENVQEVADELCDIAEEEEDNAK</sequence>
<name>A0A091C217_9ENTE</name>
<dbReference type="Proteomes" id="UP000029380">
    <property type="component" value="Unassembled WGS sequence"/>
</dbReference>
<dbReference type="EMBL" id="JPVU01000228">
    <property type="protein sequence ID" value="KFN90107.1"/>
    <property type="molecule type" value="Genomic_DNA"/>
</dbReference>
<feature type="coiled-coil region" evidence="1">
    <location>
        <begin position="51"/>
        <end position="82"/>
    </location>
</feature>
<protein>
    <submittedName>
        <fullName evidence="2">Uncharacterized protein</fullName>
    </submittedName>
</protein>